<dbReference type="Proteomes" id="UP000460287">
    <property type="component" value="Unassembled WGS sequence"/>
</dbReference>
<keyword evidence="1" id="KW-0540">Nuclease</keyword>
<dbReference type="PANTHER" id="PTHR37827:SF1">
    <property type="entry name" value="HNH DOMAIN-CONTAINING PROTEIN"/>
    <property type="match status" value="1"/>
</dbReference>
<gene>
    <name evidence="1" type="ORF">FYJ33_02335</name>
</gene>
<keyword evidence="2" id="KW-1185">Reference proteome</keyword>
<reference evidence="1 2" key="1">
    <citation type="submission" date="2019-08" db="EMBL/GenBank/DDBJ databases">
        <title>In-depth cultivation of the pig gut microbiome towards novel bacterial diversity and tailored functional studies.</title>
        <authorList>
            <person name="Wylensek D."/>
            <person name="Hitch T.C.A."/>
            <person name="Clavel T."/>
        </authorList>
    </citation>
    <scope>NUCLEOTIDE SEQUENCE [LARGE SCALE GENOMIC DNA]</scope>
    <source>
        <strain evidence="1 2">WCA-383-APC-5B</strain>
    </source>
</reference>
<keyword evidence="1" id="KW-0378">Hydrolase</keyword>
<proteinExistence type="predicted"/>
<dbReference type="PANTHER" id="PTHR37827">
    <property type="entry name" value="TUDOR DOMAIN-CONTAINING PROTEIN"/>
    <property type="match status" value="1"/>
</dbReference>
<dbReference type="GO" id="GO:0004519">
    <property type="term" value="F:endonuclease activity"/>
    <property type="evidence" value="ECO:0007669"/>
    <property type="project" value="UniProtKB-KW"/>
</dbReference>
<dbReference type="AlphaFoldDB" id="A0A7X2T0M4"/>
<evidence type="ECO:0000313" key="1">
    <source>
        <dbReference type="EMBL" id="MSR90285.1"/>
    </source>
</evidence>
<name>A0A7X2T0M4_9CLOT</name>
<protein>
    <submittedName>
        <fullName evidence="1">HNH endonuclease</fullName>
    </submittedName>
</protein>
<comment type="caution">
    <text evidence="1">The sequence shown here is derived from an EMBL/GenBank/DDBJ whole genome shotgun (WGS) entry which is preliminary data.</text>
</comment>
<sequence length="95" mass="11201">MLEHDYICDLCGRKVPTITKHHLIPKEHGGRDLSTAKLCIPCHKQIHALYTNKYLSTRLYTIDLLKDDEKIKKYLNFIRKHPGDTMITIKKSKRR</sequence>
<dbReference type="RefSeq" id="WP_154530172.1">
    <property type="nucleotide sequence ID" value="NZ_JAQXTV010000087.1"/>
</dbReference>
<keyword evidence="1" id="KW-0255">Endonuclease</keyword>
<organism evidence="1 2">
    <name type="scientific">Inconstantimicrobium porci</name>
    <dbReference type="NCBI Taxonomy" id="2652291"/>
    <lineage>
        <taxon>Bacteria</taxon>
        <taxon>Bacillati</taxon>
        <taxon>Bacillota</taxon>
        <taxon>Clostridia</taxon>
        <taxon>Eubacteriales</taxon>
        <taxon>Clostridiaceae</taxon>
        <taxon>Inconstantimicrobium</taxon>
    </lineage>
</organism>
<dbReference type="InterPro" id="IPR003615">
    <property type="entry name" value="HNH_nuc"/>
</dbReference>
<accession>A0A7X2T0M4</accession>
<evidence type="ECO:0000313" key="2">
    <source>
        <dbReference type="Proteomes" id="UP000460287"/>
    </source>
</evidence>
<dbReference type="EMBL" id="VULX01000002">
    <property type="protein sequence ID" value="MSR90285.1"/>
    <property type="molecule type" value="Genomic_DNA"/>
</dbReference>
<dbReference type="CDD" id="cd00085">
    <property type="entry name" value="HNHc"/>
    <property type="match status" value="1"/>
</dbReference>